<feature type="compositionally biased region" description="Basic and acidic residues" evidence="1">
    <location>
        <begin position="78"/>
        <end position="89"/>
    </location>
</feature>
<sequence length="194" mass="20870">MWDPLVGIRMSEYPFKIIMLIVELFYELVYARNSTVACGRREDVSCRCGERAGRRPVRIGGRGRVAAAPARWREPTARRAVRSDAKELTDGGGVGTTTKQRAPKKRTVARTAIQRRGGGAVVMEDAGEEQEGRAARETAAAARRRTARGAAMHASSNNGGASSATRGNGVEQRRGGALSNRSIPDETTTVDKAS</sequence>
<evidence type="ECO:0000313" key="2">
    <source>
        <dbReference type="EMBL" id="KAK9111849.1"/>
    </source>
</evidence>
<comment type="caution">
    <text evidence="2">The sequence shown here is derived from an EMBL/GenBank/DDBJ whole genome shotgun (WGS) entry which is preliminary data.</text>
</comment>
<protein>
    <submittedName>
        <fullName evidence="2">Uncharacterized protein</fullName>
    </submittedName>
</protein>
<feature type="region of interest" description="Disordered" evidence="1">
    <location>
        <begin position="78"/>
        <end position="194"/>
    </location>
</feature>
<name>A0AAP0NMU6_9MAGN</name>
<dbReference type="Proteomes" id="UP001419268">
    <property type="component" value="Unassembled WGS sequence"/>
</dbReference>
<gene>
    <name evidence="2" type="ORF">Scep_019368</name>
</gene>
<feature type="compositionally biased region" description="Polar residues" evidence="1">
    <location>
        <begin position="179"/>
        <end position="194"/>
    </location>
</feature>
<dbReference type="AlphaFoldDB" id="A0AAP0NMU6"/>
<organism evidence="2 3">
    <name type="scientific">Stephania cephalantha</name>
    <dbReference type="NCBI Taxonomy" id="152367"/>
    <lineage>
        <taxon>Eukaryota</taxon>
        <taxon>Viridiplantae</taxon>
        <taxon>Streptophyta</taxon>
        <taxon>Embryophyta</taxon>
        <taxon>Tracheophyta</taxon>
        <taxon>Spermatophyta</taxon>
        <taxon>Magnoliopsida</taxon>
        <taxon>Ranunculales</taxon>
        <taxon>Menispermaceae</taxon>
        <taxon>Menispermoideae</taxon>
        <taxon>Cissampelideae</taxon>
        <taxon>Stephania</taxon>
    </lineage>
</organism>
<feature type="compositionally biased region" description="Low complexity" evidence="1">
    <location>
        <begin position="148"/>
        <end position="169"/>
    </location>
</feature>
<reference evidence="2 3" key="1">
    <citation type="submission" date="2024-01" db="EMBL/GenBank/DDBJ databases">
        <title>Genome assemblies of Stephania.</title>
        <authorList>
            <person name="Yang L."/>
        </authorList>
    </citation>
    <scope>NUCLEOTIDE SEQUENCE [LARGE SCALE GENOMIC DNA]</scope>
    <source>
        <strain evidence="2">JXDWG</strain>
        <tissue evidence="2">Leaf</tissue>
    </source>
</reference>
<evidence type="ECO:0000313" key="3">
    <source>
        <dbReference type="Proteomes" id="UP001419268"/>
    </source>
</evidence>
<dbReference type="EMBL" id="JBBNAG010000008">
    <property type="protein sequence ID" value="KAK9111849.1"/>
    <property type="molecule type" value="Genomic_DNA"/>
</dbReference>
<keyword evidence="3" id="KW-1185">Reference proteome</keyword>
<accession>A0AAP0NMU6</accession>
<proteinExistence type="predicted"/>
<evidence type="ECO:0000256" key="1">
    <source>
        <dbReference type="SAM" id="MobiDB-lite"/>
    </source>
</evidence>